<keyword evidence="1" id="KW-1185">Reference proteome</keyword>
<proteinExistence type="predicted"/>
<reference evidence="2" key="1">
    <citation type="submission" date="2022-11" db="UniProtKB">
        <authorList>
            <consortium name="WormBaseParasite"/>
        </authorList>
    </citation>
    <scope>IDENTIFICATION</scope>
</reference>
<evidence type="ECO:0000313" key="2">
    <source>
        <dbReference type="WBParaSite" id="PDA_v2.g25074.t1"/>
    </source>
</evidence>
<dbReference type="WBParaSite" id="PDA_v2.g25074.t1">
    <property type="protein sequence ID" value="PDA_v2.g25074.t1"/>
    <property type="gene ID" value="PDA_v2.g25074"/>
</dbReference>
<accession>A0A914QD33</accession>
<name>A0A914QD33_9BILA</name>
<protein>
    <submittedName>
        <fullName evidence="2">CUB domain-containing protein</fullName>
    </submittedName>
</protein>
<organism evidence="1 2">
    <name type="scientific">Panagrolaimus davidi</name>
    <dbReference type="NCBI Taxonomy" id="227884"/>
    <lineage>
        <taxon>Eukaryota</taxon>
        <taxon>Metazoa</taxon>
        <taxon>Ecdysozoa</taxon>
        <taxon>Nematoda</taxon>
        <taxon>Chromadorea</taxon>
        <taxon>Rhabditida</taxon>
        <taxon>Tylenchina</taxon>
        <taxon>Panagrolaimomorpha</taxon>
        <taxon>Panagrolaimoidea</taxon>
        <taxon>Panagrolaimidae</taxon>
        <taxon>Panagrolaimus</taxon>
    </lineage>
</organism>
<sequence length="211" mass="24234">MLNLKSGLLVTNSTDLILNERSARLNFPYYNSDKYLQIDLLKNEETLFNEMEFQAYISVVKTNFDKIDGNCSSGFNDDGVLTWSNRNVYENNIQCIFELIIKPNTEVNIDSRNADLELNVDYIVYYTNENENDINLLSYGGDSFNFITIKGYENGSDKHVFFEYLTCKCAPTNIICDDFFNPMGTVDSAYVCANLTCVFIPTRSKIYDIMI</sequence>
<dbReference type="Proteomes" id="UP000887578">
    <property type="component" value="Unplaced"/>
</dbReference>
<dbReference type="AlphaFoldDB" id="A0A914QD33"/>
<evidence type="ECO:0000313" key="1">
    <source>
        <dbReference type="Proteomes" id="UP000887578"/>
    </source>
</evidence>